<dbReference type="Proteomes" id="UP001596997">
    <property type="component" value="Unassembled WGS sequence"/>
</dbReference>
<dbReference type="GO" id="GO:0008168">
    <property type="term" value="F:methyltransferase activity"/>
    <property type="evidence" value="ECO:0007669"/>
    <property type="project" value="UniProtKB-KW"/>
</dbReference>
<comment type="caution">
    <text evidence="1">The sequence shown here is derived from an EMBL/GenBank/DDBJ whole genome shotgun (WGS) entry which is preliminary data.</text>
</comment>
<reference evidence="2" key="1">
    <citation type="journal article" date="2019" name="Int. J. Syst. Evol. Microbiol.">
        <title>The Global Catalogue of Microorganisms (GCM) 10K type strain sequencing project: providing services to taxonomists for standard genome sequencing and annotation.</title>
        <authorList>
            <consortium name="The Broad Institute Genomics Platform"/>
            <consortium name="The Broad Institute Genome Sequencing Center for Infectious Disease"/>
            <person name="Wu L."/>
            <person name="Ma J."/>
        </authorList>
    </citation>
    <scope>NUCLEOTIDE SEQUENCE [LARGE SCALE GENOMIC DNA]</scope>
    <source>
        <strain evidence="2">CCUG 62114</strain>
    </source>
</reference>
<gene>
    <name evidence="1" type="ORF">ACFQ1O_05240</name>
</gene>
<dbReference type="GO" id="GO:0032259">
    <property type="term" value="P:methylation"/>
    <property type="evidence" value="ECO:0007669"/>
    <property type="project" value="UniProtKB-KW"/>
</dbReference>
<dbReference type="InterPro" id="IPR029063">
    <property type="entry name" value="SAM-dependent_MTases_sf"/>
</dbReference>
<evidence type="ECO:0000313" key="2">
    <source>
        <dbReference type="Proteomes" id="UP001596997"/>
    </source>
</evidence>
<dbReference type="RefSeq" id="WP_377714073.1">
    <property type="nucleotide sequence ID" value="NZ_JBHTJM010000006.1"/>
</dbReference>
<keyword evidence="2" id="KW-1185">Reference proteome</keyword>
<keyword evidence="1" id="KW-0808">Transferase</keyword>
<evidence type="ECO:0000313" key="1">
    <source>
        <dbReference type="EMBL" id="MFD0963397.1"/>
    </source>
</evidence>
<dbReference type="EC" id="2.1.1.-" evidence="1"/>
<name>A0ABW3I1A0_9FLAO</name>
<dbReference type="SUPFAM" id="SSF53335">
    <property type="entry name" value="S-adenosyl-L-methionine-dependent methyltransferases"/>
    <property type="match status" value="1"/>
</dbReference>
<dbReference type="EMBL" id="JBHTJM010000006">
    <property type="protein sequence ID" value="MFD0963397.1"/>
    <property type="molecule type" value="Genomic_DNA"/>
</dbReference>
<proteinExistence type="predicted"/>
<accession>A0ABW3I1A0</accession>
<sequence>MNINPEIFNTVNSDIPFLLENEYSIPWSMSRTEKYAFIKLLETIKPDNAIEIGCYKGGSLQVLQKYCKKVYSIDVDSSLRDERTNQFSNVDFLIGKSKDIVPNIINQLNNNNKKLDLVLIDGDHSYKGVKNDFNLFLNYIPKKPLYIIFHDSFNPICRKGIKAANFTKSDHIHFIDLDFISGTFPSDHKKEMWGGLALAILLPEKRKKEFIIHESQKRLYKAAFKNSSHFWKETIKNLIGYYKKQ</sequence>
<dbReference type="Pfam" id="PF13578">
    <property type="entry name" value="Methyltransf_24"/>
    <property type="match status" value="1"/>
</dbReference>
<organism evidence="1 2">
    <name type="scientific">Pseudofulvibacter geojedonensis</name>
    <dbReference type="NCBI Taxonomy" id="1123758"/>
    <lineage>
        <taxon>Bacteria</taxon>
        <taxon>Pseudomonadati</taxon>
        <taxon>Bacteroidota</taxon>
        <taxon>Flavobacteriia</taxon>
        <taxon>Flavobacteriales</taxon>
        <taxon>Flavobacteriaceae</taxon>
        <taxon>Pseudofulvibacter</taxon>
    </lineage>
</organism>
<dbReference type="Gene3D" id="3.40.50.150">
    <property type="entry name" value="Vaccinia Virus protein VP39"/>
    <property type="match status" value="1"/>
</dbReference>
<keyword evidence="1" id="KW-0489">Methyltransferase</keyword>
<protein>
    <submittedName>
        <fullName evidence="1">Class I SAM-dependent methyltransferase</fullName>
        <ecNumber evidence="1">2.1.1.-</ecNumber>
    </submittedName>
</protein>